<comment type="caution">
    <text evidence="2">The sequence shown here is derived from an EMBL/GenBank/DDBJ whole genome shotgun (WGS) entry which is preliminary data.</text>
</comment>
<dbReference type="Proteomes" id="UP001231518">
    <property type="component" value="Chromosome 32"/>
</dbReference>
<keyword evidence="3" id="KW-1185">Reference proteome</keyword>
<dbReference type="AlphaFoldDB" id="A0AAD7YB20"/>
<reference evidence="2" key="1">
    <citation type="submission" date="2023-03" db="EMBL/GenBank/DDBJ databases">
        <title>Chromosome-level genomes of two armyworms, Mythimna separata and Mythimna loreyi, provide insights into the biosynthesis and reception of sex pheromones.</title>
        <authorList>
            <person name="Zhao H."/>
        </authorList>
    </citation>
    <scope>NUCLEOTIDE SEQUENCE</scope>
    <source>
        <strain evidence="2">BeijingLab</strain>
        <tissue evidence="2">Pupa</tissue>
    </source>
</reference>
<evidence type="ECO:0000313" key="3">
    <source>
        <dbReference type="Proteomes" id="UP001231518"/>
    </source>
</evidence>
<organism evidence="2 3">
    <name type="scientific">Mythimna separata</name>
    <name type="common">Oriental armyworm</name>
    <name type="synonym">Pseudaletia separata</name>
    <dbReference type="NCBI Taxonomy" id="271217"/>
    <lineage>
        <taxon>Eukaryota</taxon>
        <taxon>Metazoa</taxon>
        <taxon>Ecdysozoa</taxon>
        <taxon>Arthropoda</taxon>
        <taxon>Hexapoda</taxon>
        <taxon>Insecta</taxon>
        <taxon>Pterygota</taxon>
        <taxon>Neoptera</taxon>
        <taxon>Endopterygota</taxon>
        <taxon>Lepidoptera</taxon>
        <taxon>Glossata</taxon>
        <taxon>Ditrysia</taxon>
        <taxon>Noctuoidea</taxon>
        <taxon>Noctuidae</taxon>
        <taxon>Noctuinae</taxon>
        <taxon>Hadenini</taxon>
        <taxon>Mythimna</taxon>
    </lineage>
</organism>
<gene>
    <name evidence="2" type="ORF">PYW07_013502</name>
</gene>
<proteinExistence type="predicted"/>
<evidence type="ECO:0000256" key="1">
    <source>
        <dbReference type="SAM" id="MobiDB-lite"/>
    </source>
</evidence>
<evidence type="ECO:0000313" key="2">
    <source>
        <dbReference type="EMBL" id="KAJ8708898.1"/>
    </source>
</evidence>
<dbReference type="EMBL" id="JARGEI010000025">
    <property type="protein sequence ID" value="KAJ8708898.1"/>
    <property type="molecule type" value="Genomic_DNA"/>
</dbReference>
<sequence>MCDSPDIMFSQYGQGFPIPSLSWHIPEQHRPEPAIKKSRTRREGLKRKASEERPLCQSYVLNNEKKKGLRLIQIQVLDISERQEKVVNPRVGASSRVTPVGAWGAFCRPFSMTILSRNAVIKLIYFFSILMKYQ</sequence>
<protein>
    <submittedName>
        <fullName evidence="2">Uncharacterized protein</fullName>
    </submittedName>
</protein>
<name>A0AAD7YB20_MYTSE</name>
<feature type="region of interest" description="Disordered" evidence="1">
    <location>
        <begin position="27"/>
        <end position="50"/>
    </location>
</feature>
<accession>A0AAD7YB20</accession>